<proteinExistence type="predicted"/>
<comment type="caution">
    <text evidence="2">The sequence shown here is derived from an EMBL/GenBank/DDBJ whole genome shotgun (WGS) entry which is preliminary data.</text>
</comment>
<protein>
    <submittedName>
        <fullName evidence="2">Uncharacterized protein</fullName>
    </submittedName>
</protein>
<gene>
    <name evidence="2" type="ORF">CHRIB12_LOCUS5830</name>
</gene>
<feature type="compositionally biased region" description="Polar residues" evidence="1">
    <location>
        <begin position="79"/>
        <end position="90"/>
    </location>
</feature>
<feature type="compositionally biased region" description="Basic and acidic residues" evidence="1">
    <location>
        <begin position="1"/>
        <end position="29"/>
    </location>
</feature>
<sequence>MPSDDERGNDEEGKTDGEYVGKERETDEKYVDEEGEEDDEGEYEGEEDEEGEYEGEEDEEGEYEGEEDGYDNEYHSHYEQGTNYVNVWDD</sequence>
<feature type="compositionally biased region" description="Acidic residues" evidence="1">
    <location>
        <begin position="30"/>
        <end position="71"/>
    </location>
</feature>
<dbReference type="AlphaFoldDB" id="A0A915YZ17"/>
<evidence type="ECO:0000313" key="3">
    <source>
        <dbReference type="Proteomes" id="UP000684084"/>
    </source>
</evidence>
<accession>A0A915YZ17</accession>
<reference evidence="2" key="1">
    <citation type="submission" date="2020-05" db="EMBL/GenBank/DDBJ databases">
        <authorList>
            <person name="Rincon C."/>
            <person name="Sanders R I."/>
            <person name="Robbins C."/>
            <person name="Chaturvedi A."/>
        </authorList>
    </citation>
    <scope>NUCLEOTIDE SEQUENCE</scope>
    <source>
        <strain evidence="2">CHB12</strain>
    </source>
</reference>
<dbReference type="OrthoDB" id="10600482at2759"/>
<feature type="region of interest" description="Disordered" evidence="1">
    <location>
        <begin position="1"/>
        <end position="90"/>
    </location>
</feature>
<name>A0A915YZ17_9GLOM</name>
<dbReference type="EMBL" id="CAGKOT010000009">
    <property type="protein sequence ID" value="CAB5354242.1"/>
    <property type="molecule type" value="Genomic_DNA"/>
</dbReference>
<evidence type="ECO:0000313" key="2">
    <source>
        <dbReference type="EMBL" id="CAB5354242.1"/>
    </source>
</evidence>
<dbReference type="VEuPathDB" id="FungiDB:RhiirFUN_002107"/>
<organism evidence="2 3">
    <name type="scientific">Rhizophagus irregularis</name>
    <dbReference type="NCBI Taxonomy" id="588596"/>
    <lineage>
        <taxon>Eukaryota</taxon>
        <taxon>Fungi</taxon>
        <taxon>Fungi incertae sedis</taxon>
        <taxon>Mucoromycota</taxon>
        <taxon>Glomeromycotina</taxon>
        <taxon>Glomeromycetes</taxon>
        <taxon>Glomerales</taxon>
        <taxon>Glomeraceae</taxon>
        <taxon>Rhizophagus</taxon>
    </lineage>
</organism>
<dbReference type="Proteomes" id="UP000684084">
    <property type="component" value="Unassembled WGS sequence"/>
</dbReference>
<evidence type="ECO:0000256" key="1">
    <source>
        <dbReference type="SAM" id="MobiDB-lite"/>
    </source>
</evidence>